<evidence type="ECO:0000313" key="1">
    <source>
        <dbReference type="EMBL" id="CAF4469793.1"/>
    </source>
</evidence>
<proteinExistence type="predicted"/>
<dbReference type="Proteomes" id="UP000681967">
    <property type="component" value="Unassembled WGS sequence"/>
</dbReference>
<accession>A0A8S2X013</accession>
<feature type="non-terminal residue" evidence="1">
    <location>
        <position position="1"/>
    </location>
</feature>
<feature type="non-terminal residue" evidence="1">
    <location>
        <position position="26"/>
    </location>
</feature>
<dbReference type="Proteomes" id="UP000676336">
    <property type="component" value="Unassembled WGS sequence"/>
</dbReference>
<name>A0A8S2X013_9BILA</name>
<comment type="caution">
    <text evidence="1">The sequence shown here is derived from an EMBL/GenBank/DDBJ whole genome shotgun (WGS) entry which is preliminary data.</text>
</comment>
<dbReference type="EMBL" id="CAJOBI010180064">
    <property type="protein sequence ID" value="CAF4922670.1"/>
    <property type="molecule type" value="Genomic_DNA"/>
</dbReference>
<dbReference type="Proteomes" id="UP000681720">
    <property type="component" value="Unassembled WGS sequence"/>
</dbReference>
<dbReference type="EMBL" id="CAJOBJ010158006">
    <property type="protein sequence ID" value="CAF4834241.1"/>
    <property type="molecule type" value="Genomic_DNA"/>
</dbReference>
<dbReference type="AlphaFoldDB" id="A0A8S2X013"/>
<dbReference type="EMBL" id="CAJOBH010070520">
    <property type="protein sequence ID" value="CAF4469793.1"/>
    <property type="molecule type" value="Genomic_DNA"/>
</dbReference>
<organism evidence="1 4">
    <name type="scientific">Rotaria magnacalcarata</name>
    <dbReference type="NCBI Taxonomy" id="392030"/>
    <lineage>
        <taxon>Eukaryota</taxon>
        <taxon>Metazoa</taxon>
        <taxon>Spiralia</taxon>
        <taxon>Gnathifera</taxon>
        <taxon>Rotifera</taxon>
        <taxon>Eurotatoria</taxon>
        <taxon>Bdelloidea</taxon>
        <taxon>Philodinida</taxon>
        <taxon>Philodinidae</taxon>
        <taxon>Rotaria</taxon>
    </lineage>
</organism>
<gene>
    <name evidence="1" type="ORF">BYL167_LOCUS34605</name>
    <name evidence="2" type="ORF">GIL414_LOCUS48611</name>
    <name evidence="3" type="ORF">SMN809_LOCUS52784</name>
</gene>
<evidence type="ECO:0000313" key="4">
    <source>
        <dbReference type="Proteomes" id="UP000681967"/>
    </source>
</evidence>
<protein>
    <submittedName>
        <fullName evidence="1">Uncharacterized protein</fullName>
    </submittedName>
</protein>
<evidence type="ECO:0000313" key="2">
    <source>
        <dbReference type="EMBL" id="CAF4834241.1"/>
    </source>
</evidence>
<sequence>MNVEVTNGKYDSETNYWTLNDGQFKT</sequence>
<evidence type="ECO:0000313" key="3">
    <source>
        <dbReference type="EMBL" id="CAF4922670.1"/>
    </source>
</evidence>
<reference evidence="1" key="1">
    <citation type="submission" date="2021-02" db="EMBL/GenBank/DDBJ databases">
        <authorList>
            <person name="Nowell W R."/>
        </authorList>
    </citation>
    <scope>NUCLEOTIDE SEQUENCE</scope>
</reference>